<name>A0A1X7N2H8_9LACT</name>
<dbReference type="AlphaFoldDB" id="A0A1X7N2H8"/>
<organism evidence="2 3">
    <name type="scientific">Carnobacterium iners</name>
    <dbReference type="NCBI Taxonomy" id="1073423"/>
    <lineage>
        <taxon>Bacteria</taxon>
        <taxon>Bacillati</taxon>
        <taxon>Bacillota</taxon>
        <taxon>Bacilli</taxon>
        <taxon>Lactobacillales</taxon>
        <taxon>Carnobacteriaceae</taxon>
        <taxon>Carnobacterium</taxon>
    </lineage>
</organism>
<dbReference type="PANTHER" id="PTHR39203:SF1">
    <property type="entry name" value="CYTOPLASMIC PROTEIN"/>
    <property type="match status" value="1"/>
</dbReference>
<sequence>MNEKQLWKEFIEKYPEYKNEKYVVWQYGVVPDELANLTKQEIKTATSSAYDIYALEGEALPEIGEWNIIMDSKVQAICITRTTKVYIVPYNEVTSDHAFKEGEGDRSLTYWRAVHKDFYSKEYVENRLVFSEKIPVVCEEFKLMYKED</sequence>
<dbReference type="Gene3D" id="3.10.400.10">
    <property type="entry name" value="Sulfate adenylyltransferase"/>
    <property type="match status" value="1"/>
</dbReference>
<dbReference type="EMBL" id="FXBJ01000002">
    <property type="protein sequence ID" value="SMH31020.1"/>
    <property type="molecule type" value="Genomic_DNA"/>
</dbReference>
<dbReference type="InterPro" id="IPR009326">
    <property type="entry name" value="DUF984"/>
</dbReference>
<dbReference type="PIRSF" id="PIRSF021320">
    <property type="entry name" value="DUF984"/>
    <property type="match status" value="1"/>
</dbReference>
<dbReference type="PANTHER" id="PTHR39203">
    <property type="entry name" value="CYTOPLASMIC PROTEIN-RELATED"/>
    <property type="match status" value="1"/>
</dbReference>
<reference evidence="2 3" key="1">
    <citation type="submission" date="2017-04" db="EMBL/GenBank/DDBJ databases">
        <authorList>
            <person name="Afonso C.L."/>
            <person name="Miller P.J."/>
            <person name="Scott M.A."/>
            <person name="Spackman E."/>
            <person name="Goraichik I."/>
            <person name="Dimitrov K.M."/>
            <person name="Suarez D.L."/>
            <person name="Swayne D.E."/>
        </authorList>
    </citation>
    <scope>NUCLEOTIDE SEQUENCE [LARGE SCALE GENOMIC DNA]</scope>
    <source>
        <strain evidence="2 3">LMG26642</strain>
    </source>
</reference>
<evidence type="ECO:0000313" key="2">
    <source>
        <dbReference type="EMBL" id="SMH31020.1"/>
    </source>
</evidence>
<accession>A0A1X7N2H8</accession>
<dbReference type="SUPFAM" id="SSF88697">
    <property type="entry name" value="PUA domain-like"/>
    <property type="match status" value="1"/>
</dbReference>
<dbReference type="OrthoDB" id="9807542at2"/>
<dbReference type="Proteomes" id="UP000193435">
    <property type="component" value="Unassembled WGS sequence"/>
</dbReference>
<evidence type="ECO:0000313" key="3">
    <source>
        <dbReference type="Proteomes" id="UP000193435"/>
    </source>
</evidence>
<dbReference type="RefSeq" id="WP_085559399.1">
    <property type="nucleotide sequence ID" value="NZ_FOAH01000001.1"/>
</dbReference>
<dbReference type="Pfam" id="PF04266">
    <property type="entry name" value="ASCH"/>
    <property type="match status" value="1"/>
</dbReference>
<dbReference type="InterPro" id="IPR007374">
    <property type="entry name" value="ASCH_domain"/>
</dbReference>
<gene>
    <name evidence="2" type="ORF">SAMN04488700_1220</name>
</gene>
<dbReference type="STRING" id="1073423.SAMN04488700_1220"/>
<dbReference type="SMART" id="SM01022">
    <property type="entry name" value="ASCH"/>
    <property type="match status" value="1"/>
</dbReference>
<proteinExistence type="predicted"/>
<protein>
    <submittedName>
        <fullName evidence="2">Uncharacterized protein YhfF</fullName>
    </submittedName>
</protein>
<dbReference type="CDD" id="cd06553">
    <property type="entry name" value="ASCH_Ef3133_like"/>
    <property type="match status" value="1"/>
</dbReference>
<feature type="domain" description="ASCH" evidence="1">
    <location>
        <begin position="27"/>
        <end position="145"/>
    </location>
</feature>
<keyword evidence="3" id="KW-1185">Reference proteome</keyword>
<dbReference type="InterPro" id="IPR015947">
    <property type="entry name" value="PUA-like_sf"/>
</dbReference>
<evidence type="ECO:0000259" key="1">
    <source>
        <dbReference type="SMART" id="SM01022"/>
    </source>
</evidence>